<feature type="transmembrane region" description="Helical" evidence="7">
    <location>
        <begin position="40"/>
        <end position="60"/>
    </location>
</feature>
<sequence length="363" mass="37734">MHIPDGYLSPQTCAVGYVIAVPAWAVAVRRVQRVVRNRHVPTLAVLAAVSFLVMMFNIPIPDGTTAHAIGATIIAILLGPWAAVLAVSVALGFQALLFGDGGVLAFGFNCANMAVLAPFAGYGVYKLIAGRSELTAPRRALAAAAGGYAGINAAAFAAAIEFGVQPDLFHNSAGAPLYAPYHLDQTIPAMMLAHLTIAGIAEGILTGGVVAYLQRANVPLLRVNHAGVAAPGEKPGEKPAGPRRVRPLYVALGAVAVMAVLTPLGLLAPGGAFGEDAPEDLDLHKYGLSAVPSGLNKYNGFWHHALFNGYDFTSDAHPTIGYIVSAVVGIAIVGAAIFLITMAVRWIAARRGASRRHETVEQS</sequence>
<dbReference type="AlphaFoldDB" id="A0A6L3VY97"/>
<feature type="transmembrane region" description="Helical" evidence="7">
    <location>
        <begin position="191"/>
        <end position="213"/>
    </location>
</feature>
<name>A0A6L3VY97_9ACTN</name>
<evidence type="ECO:0000256" key="1">
    <source>
        <dbReference type="ARBA" id="ARBA00004651"/>
    </source>
</evidence>
<dbReference type="InterPro" id="IPR002751">
    <property type="entry name" value="CbiM/NikMN"/>
</dbReference>
<comment type="caution">
    <text evidence="8">The sequence shown here is derived from an EMBL/GenBank/DDBJ whole genome shotgun (WGS) entry which is preliminary data.</text>
</comment>
<organism evidence="8 9">
    <name type="scientific">Actinomadura montaniterrae</name>
    <dbReference type="NCBI Taxonomy" id="1803903"/>
    <lineage>
        <taxon>Bacteria</taxon>
        <taxon>Bacillati</taxon>
        <taxon>Actinomycetota</taxon>
        <taxon>Actinomycetes</taxon>
        <taxon>Streptosporangiales</taxon>
        <taxon>Thermomonosporaceae</taxon>
        <taxon>Actinomadura</taxon>
    </lineage>
</organism>
<feature type="transmembrane region" description="Helical" evidence="7">
    <location>
        <begin position="248"/>
        <end position="268"/>
    </location>
</feature>
<gene>
    <name evidence="8" type="primary">cbiM</name>
    <name evidence="8" type="ORF">F9B16_08125</name>
</gene>
<dbReference type="GO" id="GO:0005886">
    <property type="term" value="C:plasma membrane"/>
    <property type="evidence" value="ECO:0007669"/>
    <property type="project" value="UniProtKB-SubCell"/>
</dbReference>
<keyword evidence="2" id="KW-0813">Transport</keyword>
<feature type="transmembrane region" description="Helical" evidence="7">
    <location>
        <begin position="103"/>
        <end position="125"/>
    </location>
</feature>
<evidence type="ECO:0000256" key="4">
    <source>
        <dbReference type="ARBA" id="ARBA00022692"/>
    </source>
</evidence>
<keyword evidence="3" id="KW-1003">Cell membrane</keyword>
<protein>
    <submittedName>
        <fullName evidence="8">Cobalt transporter CbiM</fullName>
    </submittedName>
</protein>
<dbReference type="PANTHER" id="PTHR34229:SF1">
    <property type="entry name" value="METAL TRANSPORT PROTEIN HI_1621-RELATED"/>
    <property type="match status" value="1"/>
</dbReference>
<evidence type="ECO:0000256" key="3">
    <source>
        <dbReference type="ARBA" id="ARBA00022475"/>
    </source>
</evidence>
<evidence type="ECO:0000256" key="6">
    <source>
        <dbReference type="ARBA" id="ARBA00023136"/>
    </source>
</evidence>
<dbReference type="OrthoDB" id="5395048at2"/>
<feature type="transmembrane region" description="Helical" evidence="7">
    <location>
        <begin position="320"/>
        <end position="348"/>
    </location>
</feature>
<feature type="transmembrane region" description="Helical" evidence="7">
    <location>
        <begin position="6"/>
        <end position="28"/>
    </location>
</feature>
<keyword evidence="5 7" id="KW-1133">Transmembrane helix</keyword>
<reference evidence="8 9" key="1">
    <citation type="submission" date="2019-09" db="EMBL/GenBank/DDBJ databases">
        <title>Actinomadura physcomitrii sp. nov., a novel actinomycete isolated from moss [Physcomitrium sphaericum (Ludw) Fuernr].</title>
        <authorList>
            <person name="Liu C."/>
            <person name="Zhuang X."/>
        </authorList>
    </citation>
    <scope>NUCLEOTIDE SEQUENCE [LARGE SCALE GENOMIC DNA]</scope>
    <source>
        <strain evidence="8 9">CYP1-1B</strain>
    </source>
</reference>
<evidence type="ECO:0000256" key="7">
    <source>
        <dbReference type="SAM" id="Phobius"/>
    </source>
</evidence>
<comment type="subcellular location">
    <subcellularLocation>
        <location evidence="1">Cell membrane</location>
        <topology evidence="1">Multi-pass membrane protein</topology>
    </subcellularLocation>
</comment>
<dbReference type="Gene3D" id="1.10.1760.20">
    <property type="match status" value="1"/>
</dbReference>
<keyword evidence="4 7" id="KW-0812">Transmembrane</keyword>
<accession>A0A6L3VY97</accession>
<dbReference type="Proteomes" id="UP000483004">
    <property type="component" value="Unassembled WGS sequence"/>
</dbReference>
<keyword evidence="6 7" id="KW-0472">Membrane</keyword>
<dbReference type="RefSeq" id="WP_151539431.1">
    <property type="nucleotide sequence ID" value="NZ_WBMR01000015.1"/>
</dbReference>
<evidence type="ECO:0000256" key="2">
    <source>
        <dbReference type="ARBA" id="ARBA00022448"/>
    </source>
</evidence>
<evidence type="ECO:0000313" key="9">
    <source>
        <dbReference type="Proteomes" id="UP000483004"/>
    </source>
</evidence>
<dbReference type="NCBIfam" id="NF008873">
    <property type="entry name" value="PRK11909.1"/>
    <property type="match status" value="1"/>
</dbReference>
<evidence type="ECO:0000313" key="8">
    <source>
        <dbReference type="EMBL" id="KAB2386166.1"/>
    </source>
</evidence>
<dbReference type="Pfam" id="PF01891">
    <property type="entry name" value="CbiM"/>
    <property type="match status" value="1"/>
</dbReference>
<evidence type="ECO:0000256" key="5">
    <source>
        <dbReference type="ARBA" id="ARBA00022989"/>
    </source>
</evidence>
<proteinExistence type="predicted"/>
<dbReference type="GO" id="GO:0000041">
    <property type="term" value="P:transition metal ion transport"/>
    <property type="evidence" value="ECO:0007669"/>
    <property type="project" value="InterPro"/>
</dbReference>
<dbReference type="PANTHER" id="PTHR34229">
    <property type="entry name" value="METAL TRANSPORT PROTEIN HI_1621-RELATED"/>
    <property type="match status" value="1"/>
</dbReference>
<dbReference type="EMBL" id="WBMR01000015">
    <property type="protein sequence ID" value="KAB2386166.1"/>
    <property type="molecule type" value="Genomic_DNA"/>
</dbReference>
<keyword evidence="9" id="KW-1185">Reference proteome</keyword>
<feature type="transmembrane region" description="Helical" evidence="7">
    <location>
        <begin position="66"/>
        <end position="91"/>
    </location>
</feature>